<protein>
    <submittedName>
        <fullName evidence="1">Uncharacterized protein</fullName>
    </submittedName>
</protein>
<name>A0A177M5D9_METMH</name>
<reference evidence="1 2" key="1">
    <citation type="submission" date="2016-03" db="EMBL/GenBank/DDBJ databases">
        <authorList>
            <person name="Ploux O."/>
        </authorList>
    </citation>
    <scope>NUCLEOTIDE SEQUENCE [LARGE SCALE GENOMIC DNA]</scope>
    <source>
        <strain evidence="1 2">R-45363</strain>
    </source>
</reference>
<evidence type="ECO:0000313" key="2">
    <source>
        <dbReference type="Proteomes" id="UP000078090"/>
    </source>
</evidence>
<organism evidence="1 2">
    <name type="scientific">Methylomonas methanica</name>
    <dbReference type="NCBI Taxonomy" id="421"/>
    <lineage>
        <taxon>Bacteria</taxon>
        <taxon>Pseudomonadati</taxon>
        <taxon>Pseudomonadota</taxon>
        <taxon>Gammaproteobacteria</taxon>
        <taxon>Methylococcales</taxon>
        <taxon>Methylococcaceae</taxon>
        <taxon>Methylomonas</taxon>
    </lineage>
</organism>
<comment type="caution">
    <text evidence="1">The sequence shown here is derived from an EMBL/GenBank/DDBJ whole genome shotgun (WGS) entry which is preliminary data.</text>
</comment>
<proteinExistence type="predicted"/>
<sequence>MENFAGALSGRFWPRLCKNAKTGIVRARTWNLVGFLKRSWLAGEASILGIAESTFAEMGLCKALLADWLYTTVL</sequence>
<dbReference type="Proteomes" id="UP000078090">
    <property type="component" value="Unassembled WGS sequence"/>
</dbReference>
<gene>
    <name evidence="1" type="ORF">A1332_19030</name>
</gene>
<dbReference type="EMBL" id="LUUG01000098">
    <property type="protein sequence ID" value="OAI00280.1"/>
    <property type="molecule type" value="Genomic_DNA"/>
</dbReference>
<dbReference type="AlphaFoldDB" id="A0A177M5D9"/>
<accession>A0A177M5D9</accession>
<evidence type="ECO:0000313" key="1">
    <source>
        <dbReference type="EMBL" id="OAI00280.1"/>
    </source>
</evidence>